<dbReference type="InterPro" id="IPR023696">
    <property type="entry name" value="Ureohydrolase_dom_sf"/>
</dbReference>
<dbReference type="InterPro" id="IPR037138">
    <property type="entry name" value="His_deacetylse_dom_sf"/>
</dbReference>
<feature type="compositionally biased region" description="Polar residues" evidence="2">
    <location>
        <begin position="426"/>
        <end position="435"/>
    </location>
</feature>
<dbReference type="GO" id="GO:0141221">
    <property type="term" value="F:histone deacetylase activity, hydrolytic mechanism"/>
    <property type="evidence" value="ECO:0007669"/>
    <property type="project" value="UniProtKB-EC"/>
</dbReference>
<dbReference type="SUPFAM" id="SSF52768">
    <property type="entry name" value="Arginase/deacetylase"/>
    <property type="match status" value="1"/>
</dbReference>
<dbReference type="Proteomes" id="UP001177023">
    <property type="component" value="Unassembled WGS sequence"/>
</dbReference>
<dbReference type="PANTHER" id="PTHR10625:SF38">
    <property type="entry name" value="HISTONE DEACETYLASE 6, ISOFORM G"/>
    <property type="match status" value="1"/>
</dbReference>
<dbReference type="PRINTS" id="PR01270">
    <property type="entry name" value="HDASUPER"/>
</dbReference>
<proteinExistence type="predicted"/>
<evidence type="ECO:0000259" key="3">
    <source>
        <dbReference type="Pfam" id="PF00850"/>
    </source>
</evidence>
<dbReference type="AlphaFoldDB" id="A0AA36D7E1"/>
<feature type="region of interest" description="Disordered" evidence="2">
    <location>
        <begin position="423"/>
        <end position="525"/>
    </location>
</feature>
<dbReference type="InterPro" id="IPR023801">
    <property type="entry name" value="His_deacetylse_dom"/>
</dbReference>
<gene>
    <name evidence="4" type="ORF">MSPICULIGERA_LOCUS19247</name>
</gene>
<evidence type="ECO:0000256" key="1">
    <source>
        <dbReference type="ARBA" id="ARBA00048287"/>
    </source>
</evidence>
<evidence type="ECO:0000256" key="2">
    <source>
        <dbReference type="SAM" id="MobiDB-lite"/>
    </source>
</evidence>
<name>A0AA36D7E1_9BILA</name>
<dbReference type="Gene3D" id="3.40.800.20">
    <property type="entry name" value="Histone deacetylase domain"/>
    <property type="match status" value="1"/>
</dbReference>
<dbReference type="Pfam" id="PF00850">
    <property type="entry name" value="Hist_deacetyl"/>
    <property type="match status" value="1"/>
</dbReference>
<dbReference type="GO" id="GO:0000118">
    <property type="term" value="C:histone deacetylase complex"/>
    <property type="evidence" value="ECO:0007669"/>
    <property type="project" value="TreeGrafter"/>
</dbReference>
<evidence type="ECO:0000313" key="4">
    <source>
        <dbReference type="EMBL" id="CAJ0581078.1"/>
    </source>
</evidence>
<feature type="region of interest" description="Disordered" evidence="2">
    <location>
        <begin position="375"/>
        <end position="404"/>
    </location>
</feature>
<evidence type="ECO:0000313" key="5">
    <source>
        <dbReference type="Proteomes" id="UP001177023"/>
    </source>
</evidence>
<comment type="catalytic activity">
    <reaction evidence="1">
        <text>N(6)-acetyl-L-lysyl-[histone] + H2O = L-lysyl-[histone] + acetate</text>
        <dbReference type="Rhea" id="RHEA:58196"/>
        <dbReference type="Rhea" id="RHEA-COMP:9845"/>
        <dbReference type="Rhea" id="RHEA-COMP:11338"/>
        <dbReference type="ChEBI" id="CHEBI:15377"/>
        <dbReference type="ChEBI" id="CHEBI:29969"/>
        <dbReference type="ChEBI" id="CHEBI:30089"/>
        <dbReference type="ChEBI" id="CHEBI:61930"/>
        <dbReference type="EC" id="3.5.1.98"/>
    </reaction>
</comment>
<comment type="caution">
    <text evidence="4">The sequence shown here is derived from an EMBL/GenBank/DDBJ whole genome shotgun (WGS) entry which is preliminary data.</text>
</comment>
<organism evidence="4 5">
    <name type="scientific">Mesorhabditis spiculigera</name>
    <dbReference type="NCBI Taxonomy" id="96644"/>
    <lineage>
        <taxon>Eukaryota</taxon>
        <taxon>Metazoa</taxon>
        <taxon>Ecdysozoa</taxon>
        <taxon>Nematoda</taxon>
        <taxon>Chromadorea</taxon>
        <taxon>Rhabditida</taxon>
        <taxon>Rhabditina</taxon>
        <taxon>Rhabditomorpha</taxon>
        <taxon>Rhabditoidea</taxon>
        <taxon>Rhabditidae</taxon>
        <taxon>Mesorhabditinae</taxon>
        <taxon>Mesorhabditis</taxon>
    </lineage>
</organism>
<feature type="compositionally biased region" description="Acidic residues" evidence="2">
    <location>
        <begin position="495"/>
        <end position="506"/>
    </location>
</feature>
<dbReference type="EMBL" id="CATQJA010002662">
    <property type="protein sequence ID" value="CAJ0581078.1"/>
    <property type="molecule type" value="Genomic_DNA"/>
</dbReference>
<dbReference type="InterPro" id="IPR000286">
    <property type="entry name" value="HDACs"/>
</dbReference>
<feature type="compositionally biased region" description="Basic and acidic residues" evidence="2">
    <location>
        <begin position="382"/>
        <end position="392"/>
    </location>
</feature>
<accession>A0AA36D7E1</accession>
<keyword evidence="5" id="KW-1185">Reference proteome</keyword>
<feature type="domain" description="Histone deacetylase" evidence="3">
    <location>
        <begin position="35"/>
        <end position="296"/>
    </location>
</feature>
<dbReference type="GO" id="GO:0040029">
    <property type="term" value="P:epigenetic regulation of gene expression"/>
    <property type="evidence" value="ECO:0007669"/>
    <property type="project" value="TreeGrafter"/>
</dbReference>
<reference evidence="4" key="1">
    <citation type="submission" date="2023-06" db="EMBL/GenBank/DDBJ databases">
        <authorList>
            <person name="Delattre M."/>
        </authorList>
    </citation>
    <scope>NUCLEOTIDE SEQUENCE</scope>
    <source>
        <strain evidence="4">AF72</strain>
    </source>
</reference>
<feature type="non-terminal residue" evidence="4">
    <location>
        <position position="790"/>
    </location>
</feature>
<protein>
    <recommendedName>
        <fullName evidence="3">Histone deacetylase domain-containing protein</fullName>
    </recommendedName>
</protein>
<sequence>MPRTVVAYNIGHEFHHHPTLDSHPECPDRHRFKFSEDLLSLLDPHYLRILSETSDCSQETLINLAADYDSVYFNKGTLTAALAAAQVVSELTGQILDGQYRNGFAIVRPPGHHATFKTPCGFSFINNVAIGVKRALDHGLKKILIVDLDVHHGNGTQEMFYEDDRVLFISLHRYDDGFFWPHLRESAVDHIGAGPGKGFNINLPLRRDDVDSTYQTLFNEIVFPIACQFDPELVFISAGFDCLHADPLGQLNVTASTYSWMVQQLAGLAGGKCLAVLEGGYNWSGTADAIVECIHALLGSFRPRLLPTFEEKLKFWHEYPPIECLLPAKAYLSKYWTCLQNDLQPPIKVRPPAELKAVQKVPHPVENNGRETVQEIDEREGDENVKMPKDDTEVSMPTSPRKETHDVDMLLKDEEETMKMIVEKSPASQHQNSNGIPDPNLESEHKEQEATEMGVAPKKQVTIQGLGPTRPRIPENAGASASGVDPEEAVRPDQTDDSDTEREDEEGYYKVLFRPPGPNNRPPDNVRVRQADQTMRPHEPRQPIFALLHQRKFAGSPMLNQIERKLSTDEADINWADIRDSIEHFDNTDLSSSISEGDKPLSKSIAELFESVLDKLLELSANSPICATFLVTPRTDLSRHLYAAASSSWEKKINVKTDEAIASFGPIHWLSLPGLTTADRCLLWQQICLPAILEKRPKGIMIFAGIGRIFFVHQSQPDSDDTSTLLQMLQTVRRQYINGSTNYLKGEKPSQQFLEIRDQIIKQHNLSAFKVLQKPIKLQHPRSSHAGDPE</sequence>
<dbReference type="PANTHER" id="PTHR10625">
    <property type="entry name" value="HISTONE DEACETYLASE HDAC1-RELATED"/>
    <property type="match status" value="1"/>
</dbReference>